<dbReference type="SUPFAM" id="SSF51261">
    <property type="entry name" value="Duplicated hybrid motif"/>
    <property type="match status" value="1"/>
</dbReference>
<dbReference type="AlphaFoldDB" id="A0A1N7PRF7"/>
<evidence type="ECO:0000259" key="2">
    <source>
        <dbReference type="Pfam" id="PF01551"/>
    </source>
</evidence>
<reference evidence="5" key="1">
    <citation type="submission" date="2017-01" db="EMBL/GenBank/DDBJ databases">
        <authorList>
            <person name="Varghese N."/>
            <person name="Submissions S."/>
        </authorList>
    </citation>
    <scope>NUCLEOTIDE SEQUENCE [LARGE SCALE GENOMIC DNA]</scope>
    <source>
        <strain evidence="5">DSM 24913</strain>
    </source>
</reference>
<dbReference type="InterPro" id="IPR011055">
    <property type="entry name" value="Dup_hybrid_motif"/>
</dbReference>
<feature type="signal peptide" evidence="1">
    <location>
        <begin position="1"/>
        <end position="24"/>
    </location>
</feature>
<keyword evidence="5" id="KW-1185">Reference proteome</keyword>
<dbReference type="Gene3D" id="2.70.70.10">
    <property type="entry name" value="Glucose Permease (Domain IIA)"/>
    <property type="match status" value="1"/>
</dbReference>
<dbReference type="RefSeq" id="WP_139325868.1">
    <property type="nucleotide sequence ID" value="NZ_FTOH01000011.1"/>
</dbReference>
<evidence type="ECO:0000313" key="4">
    <source>
        <dbReference type="EMBL" id="SIT13039.1"/>
    </source>
</evidence>
<dbReference type="PANTHER" id="PTHR21666">
    <property type="entry name" value="PEPTIDASE-RELATED"/>
    <property type="match status" value="1"/>
</dbReference>
<proteinExistence type="predicted"/>
<dbReference type="Pfam" id="PF01551">
    <property type="entry name" value="Peptidase_M23"/>
    <property type="match status" value="1"/>
</dbReference>
<feature type="chain" id="PRO_5012726867" evidence="1">
    <location>
        <begin position="25"/>
        <end position="283"/>
    </location>
</feature>
<dbReference type="Pfam" id="PF18421">
    <property type="entry name" value="Peptidase_M23_N"/>
    <property type="match status" value="1"/>
</dbReference>
<dbReference type="STRING" id="484498.SAMN05421686_1119"/>
<dbReference type="OrthoDB" id="9805070at2"/>
<dbReference type="InterPro" id="IPR040487">
    <property type="entry name" value="Peptidase_M23_N"/>
</dbReference>
<dbReference type="FunFam" id="2.70.70.10:FF:000019">
    <property type="entry name" value="M23 family peptidase"/>
    <property type="match status" value="1"/>
</dbReference>
<gene>
    <name evidence="4" type="ORF">SAMN05421686_1119</name>
</gene>
<feature type="domain" description="Peptidase family M23 N-terminal" evidence="3">
    <location>
        <begin position="40"/>
        <end position="95"/>
    </location>
</feature>
<dbReference type="Proteomes" id="UP000185639">
    <property type="component" value="Unassembled WGS sequence"/>
</dbReference>
<evidence type="ECO:0000256" key="1">
    <source>
        <dbReference type="SAM" id="SignalP"/>
    </source>
</evidence>
<dbReference type="GO" id="GO:0004222">
    <property type="term" value="F:metalloendopeptidase activity"/>
    <property type="evidence" value="ECO:0007669"/>
    <property type="project" value="TreeGrafter"/>
</dbReference>
<dbReference type="InterPro" id="IPR050570">
    <property type="entry name" value="Cell_wall_metabolism_enzyme"/>
</dbReference>
<organism evidence="4 5">
    <name type="scientific">Thalassolituus maritimus</name>
    <dbReference type="NCBI Taxonomy" id="484498"/>
    <lineage>
        <taxon>Bacteria</taxon>
        <taxon>Pseudomonadati</taxon>
        <taxon>Pseudomonadota</taxon>
        <taxon>Gammaproteobacteria</taxon>
        <taxon>Oceanospirillales</taxon>
        <taxon>Oceanospirillaceae</taxon>
        <taxon>Thalassolituus</taxon>
    </lineage>
</organism>
<dbReference type="EMBL" id="FTOH01000011">
    <property type="protein sequence ID" value="SIT13039.1"/>
    <property type="molecule type" value="Genomic_DNA"/>
</dbReference>
<dbReference type="InterPro" id="IPR016047">
    <property type="entry name" value="M23ase_b-sheet_dom"/>
</dbReference>
<feature type="domain" description="M23ase beta-sheet core" evidence="2">
    <location>
        <begin position="179"/>
        <end position="273"/>
    </location>
</feature>
<accession>A0A1N7PRF7</accession>
<dbReference type="CDD" id="cd12797">
    <property type="entry name" value="M23_peptidase"/>
    <property type="match status" value="1"/>
</dbReference>
<keyword evidence="1" id="KW-0732">Signal</keyword>
<dbReference type="Gene3D" id="2.60.40.1590">
    <property type="entry name" value="Peptidoglycan hydrolase domains"/>
    <property type="match status" value="1"/>
</dbReference>
<dbReference type="PANTHER" id="PTHR21666:SF285">
    <property type="entry name" value="M23 FAMILY METALLOPEPTIDASE"/>
    <property type="match status" value="1"/>
</dbReference>
<sequence length="283" mass="30955">MMIKKTGLVLAPVLLSAFIFNATASQTIEKSDSSESALPNHPIAGGIISMPLDKNSKVTLNDKPVLTTTVDGQRYAVIGVPLKAEESLQLKIDGKKQSQILEDFAYEEQHIEIKNKRKVNPQKNDMDRIGREYNQMTPVYKSFSAELTPDWNQMILPTTGPYSSAFGLKRFFNGQARNPHSGIDIAAPEGKDIVAPAGGTVVLTGDFFFNGNSVFIDHGQGLISMMCHMSRVDVIEGDVIEQGDLLGAVGKTGRATGPHLHWTVSLNNARVNPKLLLREDQPK</sequence>
<protein>
    <submittedName>
        <fullName evidence="4">Peptidase family M23</fullName>
    </submittedName>
</protein>
<name>A0A1N7PRF7_9GAMM</name>
<evidence type="ECO:0000313" key="5">
    <source>
        <dbReference type="Proteomes" id="UP000185639"/>
    </source>
</evidence>
<evidence type="ECO:0000259" key="3">
    <source>
        <dbReference type="Pfam" id="PF18421"/>
    </source>
</evidence>